<comment type="subcellular location">
    <subcellularLocation>
        <location evidence="1">Nucleus</location>
    </subcellularLocation>
</comment>
<dbReference type="InterPro" id="IPR036638">
    <property type="entry name" value="HLH_DNA-bd_sf"/>
</dbReference>
<dbReference type="EMBL" id="JAMZMK010006670">
    <property type="protein sequence ID" value="KAI7747824.1"/>
    <property type="molecule type" value="Genomic_DNA"/>
</dbReference>
<reference evidence="5" key="1">
    <citation type="submission" date="2022-06" db="EMBL/GenBank/DDBJ databases">
        <title>Uncovering the hologenomic basis of an extraordinary plant invasion.</title>
        <authorList>
            <person name="Bieker V.C."/>
            <person name="Martin M.D."/>
            <person name="Gilbert T."/>
            <person name="Hodgins K."/>
            <person name="Battlay P."/>
            <person name="Petersen B."/>
            <person name="Wilson J."/>
        </authorList>
    </citation>
    <scope>NUCLEOTIDE SEQUENCE</scope>
    <source>
        <strain evidence="5">AA19_3_7</strain>
        <tissue evidence="5">Leaf</tissue>
    </source>
</reference>
<organism evidence="5 6">
    <name type="scientific">Ambrosia artemisiifolia</name>
    <name type="common">Common ragweed</name>
    <dbReference type="NCBI Taxonomy" id="4212"/>
    <lineage>
        <taxon>Eukaryota</taxon>
        <taxon>Viridiplantae</taxon>
        <taxon>Streptophyta</taxon>
        <taxon>Embryophyta</taxon>
        <taxon>Tracheophyta</taxon>
        <taxon>Spermatophyta</taxon>
        <taxon>Magnoliopsida</taxon>
        <taxon>eudicotyledons</taxon>
        <taxon>Gunneridae</taxon>
        <taxon>Pentapetalae</taxon>
        <taxon>asterids</taxon>
        <taxon>campanulids</taxon>
        <taxon>Asterales</taxon>
        <taxon>Asteraceae</taxon>
        <taxon>Asteroideae</taxon>
        <taxon>Heliantheae alliance</taxon>
        <taxon>Heliantheae</taxon>
        <taxon>Ambrosia</taxon>
    </lineage>
</organism>
<evidence type="ECO:0000313" key="6">
    <source>
        <dbReference type="Proteomes" id="UP001206925"/>
    </source>
</evidence>
<evidence type="ECO:0000256" key="4">
    <source>
        <dbReference type="ARBA" id="ARBA00023242"/>
    </source>
</evidence>
<protein>
    <recommendedName>
        <fullName evidence="7">BHLH domain-containing protein</fullName>
    </recommendedName>
</protein>
<dbReference type="GO" id="GO:0005634">
    <property type="term" value="C:nucleus"/>
    <property type="evidence" value="ECO:0007669"/>
    <property type="project" value="UniProtKB-SubCell"/>
</dbReference>
<keyword evidence="4" id="KW-0539">Nucleus</keyword>
<dbReference type="GO" id="GO:0046983">
    <property type="term" value="F:protein dimerization activity"/>
    <property type="evidence" value="ECO:0007669"/>
    <property type="project" value="InterPro"/>
</dbReference>
<evidence type="ECO:0000256" key="2">
    <source>
        <dbReference type="ARBA" id="ARBA00023015"/>
    </source>
</evidence>
<dbReference type="SUPFAM" id="SSF47459">
    <property type="entry name" value="HLH, helix-loop-helix DNA-binding domain"/>
    <property type="match status" value="1"/>
</dbReference>
<dbReference type="Gene3D" id="4.10.280.10">
    <property type="entry name" value="Helix-loop-helix DNA-binding domain"/>
    <property type="match status" value="1"/>
</dbReference>
<evidence type="ECO:0000256" key="1">
    <source>
        <dbReference type="ARBA" id="ARBA00004123"/>
    </source>
</evidence>
<gene>
    <name evidence="5" type="ORF">M8C21_013239</name>
</gene>
<dbReference type="Proteomes" id="UP001206925">
    <property type="component" value="Unassembled WGS sequence"/>
</dbReference>
<proteinExistence type="predicted"/>
<evidence type="ECO:0008006" key="7">
    <source>
        <dbReference type="Google" id="ProtNLM"/>
    </source>
</evidence>
<name>A0AAD5CTW4_AMBAR</name>
<evidence type="ECO:0000256" key="3">
    <source>
        <dbReference type="ARBA" id="ARBA00023163"/>
    </source>
</evidence>
<accession>A0AAD5CTW4</accession>
<feature type="non-terminal residue" evidence="5">
    <location>
        <position position="38"/>
    </location>
</feature>
<keyword evidence="3" id="KW-0804">Transcription</keyword>
<evidence type="ECO:0000313" key="5">
    <source>
        <dbReference type="EMBL" id="KAI7747824.1"/>
    </source>
</evidence>
<keyword evidence="6" id="KW-1185">Reference proteome</keyword>
<sequence length="38" mass="4360">HTNTADMLDMAFEYIKNLQTELQTLNDARARCKCQANS</sequence>
<dbReference type="AlphaFoldDB" id="A0AAD5CTW4"/>
<comment type="caution">
    <text evidence="5">The sequence shown here is derived from an EMBL/GenBank/DDBJ whole genome shotgun (WGS) entry which is preliminary data.</text>
</comment>
<keyword evidence="2" id="KW-0805">Transcription regulation</keyword>